<proteinExistence type="predicted"/>
<dbReference type="Proteomes" id="UP001465976">
    <property type="component" value="Unassembled WGS sequence"/>
</dbReference>
<dbReference type="EMBL" id="JBAHYK010001439">
    <property type="protein sequence ID" value="KAL0568012.1"/>
    <property type="molecule type" value="Genomic_DNA"/>
</dbReference>
<keyword evidence="3" id="KW-1185">Reference proteome</keyword>
<comment type="caution">
    <text evidence="2">The sequence shown here is derived from an EMBL/GenBank/DDBJ whole genome shotgun (WGS) entry which is preliminary data.</text>
</comment>
<accession>A0ABR3EYL4</accession>
<name>A0ABR3EYL4_9AGAR</name>
<dbReference type="InterPro" id="IPR036910">
    <property type="entry name" value="HMG_box_dom_sf"/>
</dbReference>
<evidence type="ECO:0000313" key="2">
    <source>
        <dbReference type="EMBL" id="KAL0568012.1"/>
    </source>
</evidence>
<organism evidence="2 3">
    <name type="scientific">Marasmius crinis-equi</name>
    <dbReference type="NCBI Taxonomy" id="585013"/>
    <lineage>
        <taxon>Eukaryota</taxon>
        <taxon>Fungi</taxon>
        <taxon>Dikarya</taxon>
        <taxon>Basidiomycota</taxon>
        <taxon>Agaricomycotina</taxon>
        <taxon>Agaricomycetes</taxon>
        <taxon>Agaricomycetidae</taxon>
        <taxon>Agaricales</taxon>
        <taxon>Marasmiineae</taxon>
        <taxon>Marasmiaceae</taxon>
        <taxon>Marasmius</taxon>
    </lineage>
</organism>
<evidence type="ECO:0000313" key="3">
    <source>
        <dbReference type="Proteomes" id="UP001465976"/>
    </source>
</evidence>
<reference evidence="2 3" key="1">
    <citation type="submission" date="2024-02" db="EMBL/GenBank/DDBJ databases">
        <title>A draft genome for the cacao thread blight pathogen Marasmius crinis-equi.</title>
        <authorList>
            <person name="Cohen S.P."/>
            <person name="Baruah I.K."/>
            <person name="Amoako-Attah I."/>
            <person name="Bukari Y."/>
            <person name="Meinhardt L.W."/>
            <person name="Bailey B.A."/>
        </authorList>
    </citation>
    <scope>NUCLEOTIDE SEQUENCE [LARGE SCALE GENOMIC DNA]</scope>
    <source>
        <strain evidence="2 3">GH-76</strain>
    </source>
</reference>
<protein>
    <submittedName>
        <fullName evidence="2">Uncharacterized protein</fullName>
    </submittedName>
</protein>
<sequence>MPRVSLSCRQNHASTTPKLENAEEAASSPKIPEQKSESTMSDAPSSVKLAPWGRGKRTPLLLNPNTLTDTNGVHLFAKEFIAVNGPTTRGKIEESWNNMKKKHRKPYVTLARSNKNKKKKAKHRVKEEAV</sequence>
<gene>
    <name evidence="2" type="ORF">V5O48_013981</name>
</gene>
<feature type="compositionally biased region" description="Polar residues" evidence="1">
    <location>
        <begin position="7"/>
        <end position="18"/>
    </location>
</feature>
<feature type="region of interest" description="Disordered" evidence="1">
    <location>
        <begin position="1"/>
        <end position="63"/>
    </location>
</feature>
<dbReference type="Gene3D" id="1.10.30.10">
    <property type="entry name" value="High mobility group box domain"/>
    <property type="match status" value="1"/>
</dbReference>
<evidence type="ECO:0000256" key="1">
    <source>
        <dbReference type="SAM" id="MobiDB-lite"/>
    </source>
</evidence>